<evidence type="ECO:0000313" key="3">
    <source>
        <dbReference type="EMBL" id="KAH7083525.1"/>
    </source>
</evidence>
<feature type="domain" description="ER-bound oxygenase mpaB/mpaB'/Rubber oxygenase catalytic" evidence="2">
    <location>
        <begin position="147"/>
        <end position="357"/>
    </location>
</feature>
<dbReference type="InterPro" id="IPR037473">
    <property type="entry name" value="Lcp-like"/>
</dbReference>
<protein>
    <recommendedName>
        <fullName evidence="2">ER-bound oxygenase mpaB/mpaB'/Rubber oxygenase catalytic domain-containing protein</fullName>
    </recommendedName>
</protein>
<dbReference type="OrthoDB" id="6361347at2759"/>
<sequence length="478" mass="54129">MSQPTSSKVEQANLKEHARPTMLNTYGYTFRVTENHMTPNELLPLQFKYDIVGTEALTALDALFPPPPPRVGWYSKTTSENVQPDRDTYELLRDHHTKDPMMQILWDEVNAVPSWVDWDQVKRGQEVFYRYAPGAIAGFAFQELLATTGSSYRPAETLVRTGGHSVKLAKHRLFETFQLMLQVTRSLESVKPGGEGFASAVRVRLLHASVRNRILKLQSQRSSYFDTGKFGVPINELDSMQSVCAFSTNLVWRTLPRQGIHVRHQEALDYIALWRWVGYILGTPYHILETPEKAHGAMESLMYACMAPSKNSRALAQNLLTALDGVAPLYAPKDFFIAGTRHINGDQICDELGLSKPGLYWKAVILGQCWLLMLATYVGRSIPVLDQWMVKQYRELFWAYIVEGKDTLNGGYKYDFKYVPHLDKQTGIEEDESNKIAHTTSVIERIGLYSFIAVCSFFGVIGCISVGIMLHHASQHWG</sequence>
<feature type="transmembrane region" description="Helical" evidence="1">
    <location>
        <begin position="446"/>
        <end position="470"/>
    </location>
</feature>
<dbReference type="Proteomes" id="UP000813461">
    <property type="component" value="Unassembled WGS sequence"/>
</dbReference>
<keyword evidence="4" id="KW-1185">Reference proteome</keyword>
<evidence type="ECO:0000313" key="4">
    <source>
        <dbReference type="Proteomes" id="UP000813461"/>
    </source>
</evidence>
<keyword evidence="1" id="KW-1133">Transmembrane helix</keyword>
<dbReference type="Pfam" id="PF09995">
    <property type="entry name" value="MPAB_Lcp_cat"/>
    <property type="match status" value="1"/>
</dbReference>
<evidence type="ECO:0000256" key="1">
    <source>
        <dbReference type="SAM" id="Phobius"/>
    </source>
</evidence>
<dbReference type="PANTHER" id="PTHR37539:SF1">
    <property type="entry name" value="ER-BOUND OXYGENASE MPAB_MPAB'_RUBBER OXYGENASE CATALYTIC DOMAIN-CONTAINING PROTEIN"/>
    <property type="match status" value="1"/>
</dbReference>
<reference evidence="3" key="1">
    <citation type="journal article" date="2021" name="Nat. Commun.">
        <title>Genetic determinants of endophytism in the Arabidopsis root mycobiome.</title>
        <authorList>
            <person name="Mesny F."/>
            <person name="Miyauchi S."/>
            <person name="Thiergart T."/>
            <person name="Pickel B."/>
            <person name="Atanasova L."/>
            <person name="Karlsson M."/>
            <person name="Huettel B."/>
            <person name="Barry K.W."/>
            <person name="Haridas S."/>
            <person name="Chen C."/>
            <person name="Bauer D."/>
            <person name="Andreopoulos W."/>
            <person name="Pangilinan J."/>
            <person name="LaButti K."/>
            <person name="Riley R."/>
            <person name="Lipzen A."/>
            <person name="Clum A."/>
            <person name="Drula E."/>
            <person name="Henrissat B."/>
            <person name="Kohler A."/>
            <person name="Grigoriev I.V."/>
            <person name="Martin F.M."/>
            <person name="Hacquard S."/>
        </authorList>
    </citation>
    <scope>NUCLEOTIDE SEQUENCE</scope>
    <source>
        <strain evidence="3">MPI-SDFR-AT-0120</strain>
    </source>
</reference>
<dbReference type="GO" id="GO:0016491">
    <property type="term" value="F:oxidoreductase activity"/>
    <property type="evidence" value="ECO:0007669"/>
    <property type="project" value="InterPro"/>
</dbReference>
<accession>A0A8K0VWY1</accession>
<dbReference type="EMBL" id="JAGMVJ010000013">
    <property type="protein sequence ID" value="KAH7083525.1"/>
    <property type="molecule type" value="Genomic_DNA"/>
</dbReference>
<keyword evidence="1" id="KW-0812">Transmembrane</keyword>
<name>A0A8K0VWY1_9PLEO</name>
<proteinExistence type="predicted"/>
<dbReference type="InterPro" id="IPR018713">
    <property type="entry name" value="MPAB/Lcp_cat_dom"/>
</dbReference>
<comment type="caution">
    <text evidence="3">The sequence shown here is derived from an EMBL/GenBank/DDBJ whole genome shotgun (WGS) entry which is preliminary data.</text>
</comment>
<dbReference type="AlphaFoldDB" id="A0A8K0VWY1"/>
<dbReference type="PANTHER" id="PTHR37539">
    <property type="entry name" value="SECRETED PROTEIN-RELATED"/>
    <property type="match status" value="1"/>
</dbReference>
<organism evidence="3 4">
    <name type="scientific">Paraphoma chrysanthemicola</name>
    <dbReference type="NCBI Taxonomy" id="798071"/>
    <lineage>
        <taxon>Eukaryota</taxon>
        <taxon>Fungi</taxon>
        <taxon>Dikarya</taxon>
        <taxon>Ascomycota</taxon>
        <taxon>Pezizomycotina</taxon>
        <taxon>Dothideomycetes</taxon>
        <taxon>Pleosporomycetidae</taxon>
        <taxon>Pleosporales</taxon>
        <taxon>Pleosporineae</taxon>
        <taxon>Phaeosphaeriaceae</taxon>
        <taxon>Paraphoma</taxon>
    </lineage>
</organism>
<keyword evidence="1" id="KW-0472">Membrane</keyword>
<evidence type="ECO:0000259" key="2">
    <source>
        <dbReference type="Pfam" id="PF09995"/>
    </source>
</evidence>
<feature type="transmembrane region" description="Helical" evidence="1">
    <location>
        <begin position="359"/>
        <end position="379"/>
    </location>
</feature>
<gene>
    <name evidence="3" type="ORF">FB567DRAFT_86219</name>
</gene>